<organism evidence="2">
    <name type="scientific">Tetraselmis sp. GSL018</name>
    <dbReference type="NCBI Taxonomy" id="582737"/>
    <lineage>
        <taxon>Eukaryota</taxon>
        <taxon>Viridiplantae</taxon>
        <taxon>Chlorophyta</taxon>
        <taxon>core chlorophytes</taxon>
        <taxon>Chlorodendrophyceae</taxon>
        <taxon>Chlorodendrales</taxon>
        <taxon>Chlorodendraceae</taxon>
        <taxon>Tetraselmis</taxon>
    </lineage>
</organism>
<feature type="non-terminal residue" evidence="2">
    <location>
        <position position="174"/>
    </location>
</feature>
<protein>
    <submittedName>
        <fullName evidence="2">Uncharacterized protein</fullName>
    </submittedName>
</protein>
<feature type="non-terminal residue" evidence="2">
    <location>
        <position position="1"/>
    </location>
</feature>
<dbReference type="AlphaFoldDB" id="A0A061RYL1"/>
<reference evidence="2" key="1">
    <citation type="submission" date="2014-05" db="EMBL/GenBank/DDBJ databases">
        <title>The transcriptome of the halophilic microalga Tetraselmis sp. GSL018 isolated from the Great Salt Lake, Utah.</title>
        <authorList>
            <person name="Jinkerson R.E."/>
            <person name="D'Adamo S."/>
            <person name="Posewitz M.C."/>
        </authorList>
    </citation>
    <scope>NUCLEOTIDE SEQUENCE</scope>
    <source>
        <strain evidence="2">GSL018</strain>
    </source>
</reference>
<accession>A0A061RYL1</accession>
<name>A0A061RYL1_9CHLO</name>
<evidence type="ECO:0000313" key="2">
    <source>
        <dbReference type="EMBL" id="JAC75765.1"/>
    </source>
</evidence>
<sequence>PQNPRKRWPVLDELESRFDEHPSSLFVVILEEPKHNSEFAKDLVARVKKRSNVVTLSVAANSNGKCQERELISENCRGIRDKSSVFLLPRGFTTLEAGIFQDKHHPLFRIVAALWYQNTLDISRDEEEEEAPRQAQGACRYLRDKSAEMALFPRAGAPPEGLSADSFYDKPCAG</sequence>
<gene>
    <name evidence="2" type="ORF">TSPGSL018_22118</name>
</gene>
<evidence type="ECO:0000256" key="1">
    <source>
        <dbReference type="SAM" id="MobiDB-lite"/>
    </source>
</evidence>
<proteinExistence type="predicted"/>
<dbReference type="EMBL" id="GBEZ01009854">
    <property type="protein sequence ID" value="JAC75765.1"/>
    <property type="molecule type" value="Transcribed_RNA"/>
</dbReference>
<feature type="region of interest" description="Disordered" evidence="1">
    <location>
        <begin position="153"/>
        <end position="174"/>
    </location>
</feature>